<organism evidence="1 2">
    <name type="scientific">Dorcoceras hygrometricum</name>
    <dbReference type="NCBI Taxonomy" id="472368"/>
    <lineage>
        <taxon>Eukaryota</taxon>
        <taxon>Viridiplantae</taxon>
        <taxon>Streptophyta</taxon>
        <taxon>Embryophyta</taxon>
        <taxon>Tracheophyta</taxon>
        <taxon>Spermatophyta</taxon>
        <taxon>Magnoliopsida</taxon>
        <taxon>eudicotyledons</taxon>
        <taxon>Gunneridae</taxon>
        <taxon>Pentapetalae</taxon>
        <taxon>asterids</taxon>
        <taxon>lamiids</taxon>
        <taxon>Lamiales</taxon>
        <taxon>Gesneriaceae</taxon>
        <taxon>Didymocarpoideae</taxon>
        <taxon>Trichosporeae</taxon>
        <taxon>Loxocarpinae</taxon>
        <taxon>Dorcoceras</taxon>
    </lineage>
</organism>
<sequence>MHSPYNSTPGKKIQNELRLASDPQQMDGMMIEHQIHRIKVTIELRSLFHLEELIVAELIRSMMTYITEHNSSSTTISIYH</sequence>
<keyword evidence="2" id="KW-1185">Reference proteome</keyword>
<evidence type="ECO:0000313" key="1">
    <source>
        <dbReference type="EMBL" id="KZV49481.1"/>
    </source>
</evidence>
<dbReference type="AlphaFoldDB" id="A0A2Z7CQX1"/>
<proteinExistence type="predicted"/>
<dbReference type="EMBL" id="KQ993033">
    <property type="protein sequence ID" value="KZV49481.1"/>
    <property type="molecule type" value="Genomic_DNA"/>
</dbReference>
<name>A0A2Z7CQX1_9LAMI</name>
<accession>A0A2Z7CQX1</accession>
<reference evidence="1 2" key="1">
    <citation type="journal article" date="2015" name="Proc. Natl. Acad. Sci. U.S.A.">
        <title>The resurrection genome of Boea hygrometrica: A blueprint for survival of dehydration.</title>
        <authorList>
            <person name="Xiao L."/>
            <person name="Yang G."/>
            <person name="Zhang L."/>
            <person name="Yang X."/>
            <person name="Zhao S."/>
            <person name="Ji Z."/>
            <person name="Zhou Q."/>
            <person name="Hu M."/>
            <person name="Wang Y."/>
            <person name="Chen M."/>
            <person name="Xu Y."/>
            <person name="Jin H."/>
            <person name="Xiao X."/>
            <person name="Hu G."/>
            <person name="Bao F."/>
            <person name="Hu Y."/>
            <person name="Wan P."/>
            <person name="Li L."/>
            <person name="Deng X."/>
            <person name="Kuang T."/>
            <person name="Xiang C."/>
            <person name="Zhu J.K."/>
            <person name="Oliver M.J."/>
            <person name="He Y."/>
        </authorList>
    </citation>
    <scope>NUCLEOTIDE SEQUENCE [LARGE SCALE GENOMIC DNA]</scope>
    <source>
        <strain evidence="2">cv. XS01</strain>
    </source>
</reference>
<dbReference type="Proteomes" id="UP000250235">
    <property type="component" value="Unassembled WGS sequence"/>
</dbReference>
<protein>
    <submittedName>
        <fullName evidence="1">Tuftelin interacting protein</fullName>
    </submittedName>
</protein>
<gene>
    <name evidence="1" type="ORF">F511_37257</name>
</gene>
<evidence type="ECO:0000313" key="2">
    <source>
        <dbReference type="Proteomes" id="UP000250235"/>
    </source>
</evidence>